<dbReference type="GO" id="GO:0022857">
    <property type="term" value="F:transmembrane transporter activity"/>
    <property type="evidence" value="ECO:0007669"/>
    <property type="project" value="UniProtKB-UniRule"/>
</dbReference>
<feature type="transmembrane region" description="Helical" evidence="9">
    <location>
        <begin position="442"/>
        <end position="461"/>
    </location>
</feature>
<feature type="transmembrane region" description="Helical" evidence="9">
    <location>
        <begin position="473"/>
        <end position="497"/>
    </location>
</feature>
<evidence type="ECO:0000259" key="10">
    <source>
        <dbReference type="Pfam" id="PF04290"/>
    </source>
</evidence>
<feature type="transmembrane region" description="Helical" evidence="9">
    <location>
        <begin position="509"/>
        <end position="531"/>
    </location>
</feature>
<dbReference type="RefSeq" id="WP_073103586.1">
    <property type="nucleotide sequence ID" value="NZ_FQXE01000006.1"/>
</dbReference>
<evidence type="ECO:0000256" key="9">
    <source>
        <dbReference type="SAM" id="Phobius"/>
    </source>
</evidence>
<feature type="transmembrane region" description="Helical" evidence="9">
    <location>
        <begin position="205"/>
        <end position="235"/>
    </location>
</feature>
<feature type="transmembrane region" description="Helical" evidence="9">
    <location>
        <begin position="31"/>
        <end position="54"/>
    </location>
</feature>
<reference evidence="12 13" key="1">
    <citation type="submission" date="2016-11" db="EMBL/GenBank/DDBJ databases">
        <authorList>
            <person name="Jaros S."/>
            <person name="Januszkiewicz K."/>
            <person name="Wedrychowicz H."/>
        </authorList>
    </citation>
    <scope>NUCLEOTIDE SEQUENCE [LARGE SCALE GENOMIC DNA]</scope>
    <source>
        <strain evidence="12 13">CGMCC 1.10190</strain>
    </source>
</reference>
<feature type="transmembrane region" description="Helical" evidence="9">
    <location>
        <begin position="174"/>
        <end position="193"/>
    </location>
</feature>
<evidence type="ECO:0000256" key="5">
    <source>
        <dbReference type="ARBA" id="ARBA00022692"/>
    </source>
</evidence>
<protein>
    <submittedName>
        <fullName evidence="12">TRAP transporter, DctM subunit</fullName>
    </submittedName>
</protein>
<feature type="transmembrane region" description="Helical" evidence="9">
    <location>
        <begin position="146"/>
        <end position="167"/>
    </location>
</feature>
<dbReference type="GO" id="GO:0005886">
    <property type="term" value="C:plasma membrane"/>
    <property type="evidence" value="ECO:0007669"/>
    <property type="project" value="UniProtKB-SubCell"/>
</dbReference>
<feature type="transmembrane region" description="Helical" evidence="9">
    <location>
        <begin position="104"/>
        <end position="126"/>
    </location>
</feature>
<evidence type="ECO:0000256" key="3">
    <source>
        <dbReference type="ARBA" id="ARBA00022475"/>
    </source>
</evidence>
<evidence type="ECO:0000256" key="1">
    <source>
        <dbReference type="ARBA" id="ARBA00004429"/>
    </source>
</evidence>
<dbReference type="InterPro" id="IPR010656">
    <property type="entry name" value="DctM"/>
</dbReference>
<feature type="transmembrane region" description="Helical" evidence="9">
    <location>
        <begin position="411"/>
        <end position="436"/>
    </location>
</feature>
<keyword evidence="13" id="KW-1185">Reference proteome</keyword>
<organism evidence="12 13">
    <name type="scientific">Pollutimonas bauzanensis</name>
    <dbReference type="NCBI Taxonomy" id="658167"/>
    <lineage>
        <taxon>Bacteria</taxon>
        <taxon>Pseudomonadati</taxon>
        <taxon>Pseudomonadota</taxon>
        <taxon>Betaproteobacteria</taxon>
        <taxon>Burkholderiales</taxon>
        <taxon>Alcaligenaceae</taxon>
        <taxon>Pollutimonas</taxon>
    </lineage>
</organism>
<feature type="transmembrane region" description="Helical" evidence="9">
    <location>
        <begin position="538"/>
        <end position="556"/>
    </location>
</feature>
<keyword evidence="5 9" id="KW-0812">Transmembrane</keyword>
<keyword evidence="3" id="KW-1003">Cell membrane</keyword>
<evidence type="ECO:0000256" key="7">
    <source>
        <dbReference type="ARBA" id="ARBA00023136"/>
    </source>
</evidence>
<evidence type="ECO:0000256" key="2">
    <source>
        <dbReference type="ARBA" id="ARBA00022448"/>
    </source>
</evidence>
<comment type="function">
    <text evidence="8">Part of the tripartite ATP-independent periplasmic (TRAP) transport system.</text>
</comment>
<evidence type="ECO:0000313" key="13">
    <source>
        <dbReference type="Proteomes" id="UP000184226"/>
    </source>
</evidence>
<comment type="subcellular location">
    <subcellularLocation>
        <location evidence="1 8">Cell inner membrane</location>
        <topology evidence="1 8">Multi-pass membrane protein</topology>
    </subcellularLocation>
</comment>
<proteinExistence type="predicted"/>
<evidence type="ECO:0000256" key="6">
    <source>
        <dbReference type="ARBA" id="ARBA00022989"/>
    </source>
</evidence>
<dbReference type="NCBIfam" id="TIGR00786">
    <property type="entry name" value="dctM"/>
    <property type="match status" value="1"/>
</dbReference>
<evidence type="ECO:0000256" key="4">
    <source>
        <dbReference type="ARBA" id="ARBA00022519"/>
    </source>
</evidence>
<feature type="domain" description="TRAP C4-dicarboxylate transport system permease DctM subunit" evidence="11">
    <location>
        <begin position="209"/>
        <end position="621"/>
    </location>
</feature>
<keyword evidence="6 9" id="KW-1133">Transmembrane helix</keyword>
<evidence type="ECO:0000313" key="12">
    <source>
        <dbReference type="EMBL" id="SHH94302.1"/>
    </source>
</evidence>
<feature type="domain" description="Tripartite ATP-independent periplasmic transporters DctQ component" evidence="10">
    <location>
        <begin position="43"/>
        <end position="168"/>
    </location>
</feature>
<feature type="transmembrane region" description="Helical" evidence="9">
    <location>
        <begin position="338"/>
        <end position="363"/>
    </location>
</feature>
<dbReference type="Pfam" id="PF06808">
    <property type="entry name" value="DctM"/>
    <property type="match status" value="1"/>
</dbReference>
<dbReference type="Proteomes" id="UP000184226">
    <property type="component" value="Unassembled WGS sequence"/>
</dbReference>
<dbReference type="PANTHER" id="PTHR33362:SF2">
    <property type="entry name" value="TRAP TRANSPORTER LARGE PERMEASE PROTEIN"/>
    <property type="match status" value="1"/>
</dbReference>
<dbReference type="PANTHER" id="PTHR33362">
    <property type="entry name" value="SIALIC ACID TRAP TRANSPORTER PERMEASE PROTEIN SIAT-RELATED"/>
    <property type="match status" value="1"/>
</dbReference>
<keyword evidence="4 8" id="KW-0997">Cell inner membrane</keyword>
<feature type="transmembrane region" description="Helical" evidence="9">
    <location>
        <begin position="562"/>
        <end position="589"/>
    </location>
</feature>
<dbReference type="InterPro" id="IPR004681">
    <property type="entry name" value="TRAP_DctM"/>
</dbReference>
<feature type="transmembrane region" description="Helical" evidence="9">
    <location>
        <begin position="297"/>
        <end position="326"/>
    </location>
</feature>
<dbReference type="AlphaFoldDB" id="A0A1M5X3X1"/>
<feature type="transmembrane region" description="Helical" evidence="9">
    <location>
        <begin position="601"/>
        <end position="622"/>
    </location>
</feature>
<sequence length="628" mass="66935">MSATALALPGRNAGTLTKGAVALNRAIMRMVAALAVALMVVETLVLFTGVVSRYYFHRPIVWSDELAQILFIWMTMFGVVLAMDRGEHMRLTAVVARFSRGSQLWLETMSLIIVLLFSWLVLMPGVEHMSAQMAITTPALSMPDGYRVAAIPVGFGLIIFSCLVRLASSCTLKASASCFAVAALTAYVLWYFAYDLQDLGNLNLVLFFFVLLGACVLGGVPIAFAFGIATLAYIVNIAEVPTSIVVSRFDEGVSHLILLAVPLFVLLGVLLQLSGMAKALIDFMSSLLGHIKGGLQYVLLGAMFLVSGISGSKVADMAAVAPALFPEMKKQGADENELAALLAASGAMTETIPPSLVLITVGAVCGVSISALFIGGLMPAFACTVVLGFVCWRRARRIQLKDVTRAPFSRILRTFIIALPVLVLPVLIRVCVIEGIATATEVATVGVVYVCLYSVIANFFIQRIALRTVYPLMVEAASLSGAILLIIGVATSMAWALTQSGFSHALVDFMTHLPGGATAFLAVSIVLFIVLGSVLEGIPAIVLFGPLIFPAAHALNINEVHYSMVIILAMGIGLFAPPLGIGFYAASAISKVNADLVIPRMWMYLAVLTVMVFVVAFIPWLSTGFLPQ</sequence>
<dbReference type="InterPro" id="IPR055348">
    <property type="entry name" value="DctQ"/>
</dbReference>
<keyword evidence="2 8" id="KW-0813">Transport</keyword>
<dbReference type="OrthoDB" id="8713284at2"/>
<accession>A0A1M5X3X1</accession>
<dbReference type="EMBL" id="FQXE01000006">
    <property type="protein sequence ID" value="SHH94302.1"/>
    <property type="molecule type" value="Genomic_DNA"/>
</dbReference>
<gene>
    <name evidence="12" type="ORF">SAMN04488135_106121</name>
</gene>
<evidence type="ECO:0000256" key="8">
    <source>
        <dbReference type="RuleBase" id="RU369079"/>
    </source>
</evidence>
<keyword evidence="7 9" id="KW-0472">Membrane</keyword>
<evidence type="ECO:0000259" key="11">
    <source>
        <dbReference type="Pfam" id="PF06808"/>
    </source>
</evidence>
<name>A0A1M5X3X1_9BURK</name>
<dbReference type="STRING" id="658167.SAMN04488135_106121"/>
<feature type="transmembrane region" description="Helical" evidence="9">
    <location>
        <begin position="369"/>
        <end position="390"/>
    </location>
</feature>
<feature type="transmembrane region" description="Helical" evidence="9">
    <location>
        <begin position="256"/>
        <end position="277"/>
    </location>
</feature>
<feature type="transmembrane region" description="Helical" evidence="9">
    <location>
        <begin position="66"/>
        <end position="83"/>
    </location>
</feature>
<dbReference type="Pfam" id="PF04290">
    <property type="entry name" value="DctQ"/>
    <property type="match status" value="1"/>
</dbReference>